<keyword evidence="9" id="KW-1185">Reference proteome</keyword>
<evidence type="ECO:0000259" key="6">
    <source>
        <dbReference type="PROSITE" id="PS50043"/>
    </source>
</evidence>
<dbReference type="SMART" id="SM00448">
    <property type="entry name" value="REC"/>
    <property type="match status" value="1"/>
</dbReference>
<evidence type="ECO:0000313" key="9">
    <source>
        <dbReference type="Proteomes" id="UP001589718"/>
    </source>
</evidence>
<dbReference type="SMART" id="SM00421">
    <property type="entry name" value="HTH_LUXR"/>
    <property type="match status" value="1"/>
</dbReference>
<gene>
    <name evidence="8" type="ORF">ACFFTU_01430</name>
</gene>
<sequence length="232" mass="24393">MNAQEAVRVLVVDDQFLIRAGLVGLLRAAPGFEVVGEAADGAEAVELAAALRPDVVLMDIRMPGMSGIVATGKILAAAEDPPPRVLVLTTFDLDEYVYGALRAGASGFLLKDSGPERLLAAIQAVRGGDSLFAPSVTRRLVESFAVRAQDGDPPDLPAQLPPDLEQLTGREVEVLRMAARGLSNADIAELLFISGATVKTHLNRAMTKLNLASRAQVVVMAYETGLVRPGGA</sequence>
<feature type="domain" description="Response regulatory" evidence="7">
    <location>
        <begin position="8"/>
        <end position="126"/>
    </location>
</feature>
<dbReference type="Pfam" id="PF00196">
    <property type="entry name" value="GerE"/>
    <property type="match status" value="1"/>
</dbReference>
<dbReference type="SUPFAM" id="SSF52172">
    <property type="entry name" value="CheY-like"/>
    <property type="match status" value="1"/>
</dbReference>
<feature type="domain" description="HTH luxR-type" evidence="6">
    <location>
        <begin position="160"/>
        <end position="225"/>
    </location>
</feature>
<proteinExistence type="predicted"/>
<dbReference type="CDD" id="cd06170">
    <property type="entry name" value="LuxR_C_like"/>
    <property type="match status" value="1"/>
</dbReference>
<name>A0ABV5P654_STRCM</name>
<dbReference type="PRINTS" id="PR00038">
    <property type="entry name" value="HTHLUXR"/>
</dbReference>
<dbReference type="Pfam" id="PF00072">
    <property type="entry name" value="Response_reg"/>
    <property type="match status" value="1"/>
</dbReference>
<dbReference type="PANTHER" id="PTHR43214">
    <property type="entry name" value="TWO-COMPONENT RESPONSE REGULATOR"/>
    <property type="match status" value="1"/>
</dbReference>
<comment type="caution">
    <text evidence="8">The sequence shown here is derived from an EMBL/GenBank/DDBJ whole genome shotgun (WGS) entry which is preliminary data.</text>
</comment>
<keyword evidence="3" id="KW-0238">DNA-binding</keyword>
<dbReference type="PROSITE" id="PS50043">
    <property type="entry name" value="HTH_LUXR_2"/>
    <property type="match status" value="1"/>
</dbReference>
<evidence type="ECO:0000256" key="3">
    <source>
        <dbReference type="ARBA" id="ARBA00023125"/>
    </source>
</evidence>
<evidence type="ECO:0000313" key="8">
    <source>
        <dbReference type="EMBL" id="MFB9518614.1"/>
    </source>
</evidence>
<reference evidence="8 9" key="1">
    <citation type="submission" date="2024-09" db="EMBL/GenBank/DDBJ databases">
        <authorList>
            <person name="Sun Q."/>
            <person name="Mori K."/>
        </authorList>
    </citation>
    <scope>NUCLEOTIDE SEQUENCE [LARGE SCALE GENOMIC DNA]</scope>
    <source>
        <strain evidence="8 9">JCM 4362</strain>
    </source>
</reference>
<feature type="modified residue" description="4-aspartylphosphate" evidence="5">
    <location>
        <position position="59"/>
    </location>
</feature>
<evidence type="ECO:0000256" key="2">
    <source>
        <dbReference type="ARBA" id="ARBA00023015"/>
    </source>
</evidence>
<dbReference type="PROSITE" id="PS50110">
    <property type="entry name" value="RESPONSE_REGULATORY"/>
    <property type="match status" value="1"/>
</dbReference>
<dbReference type="RefSeq" id="WP_345219346.1">
    <property type="nucleotide sequence ID" value="NZ_BAAAXE010000002.1"/>
</dbReference>
<dbReference type="InterPro" id="IPR011006">
    <property type="entry name" value="CheY-like_superfamily"/>
</dbReference>
<accession>A0ABV5P654</accession>
<dbReference type="PROSITE" id="PS00622">
    <property type="entry name" value="HTH_LUXR_1"/>
    <property type="match status" value="1"/>
</dbReference>
<evidence type="ECO:0000256" key="4">
    <source>
        <dbReference type="ARBA" id="ARBA00023163"/>
    </source>
</evidence>
<dbReference type="EMBL" id="JBHMCR010000001">
    <property type="protein sequence ID" value="MFB9518614.1"/>
    <property type="molecule type" value="Genomic_DNA"/>
</dbReference>
<evidence type="ECO:0000256" key="5">
    <source>
        <dbReference type="PROSITE-ProRule" id="PRU00169"/>
    </source>
</evidence>
<dbReference type="Gene3D" id="3.40.50.2300">
    <property type="match status" value="1"/>
</dbReference>
<dbReference type="PANTHER" id="PTHR43214:SF24">
    <property type="entry name" value="TRANSCRIPTIONAL REGULATORY PROTEIN NARL-RELATED"/>
    <property type="match status" value="1"/>
</dbReference>
<evidence type="ECO:0000256" key="1">
    <source>
        <dbReference type="ARBA" id="ARBA00022553"/>
    </source>
</evidence>
<evidence type="ECO:0000259" key="7">
    <source>
        <dbReference type="PROSITE" id="PS50110"/>
    </source>
</evidence>
<protein>
    <submittedName>
        <fullName evidence="8">Response regulator</fullName>
    </submittedName>
</protein>
<organism evidence="8 9">
    <name type="scientific">Streptomyces cremeus</name>
    <dbReference type="NCBI Taxonomy" id="66881"/>
    <lineage>
        <taxon>Bacteria</taxon>
        <taxon>Bacillati</taxon>
        <taxon>Actinomycetota</taxon>
        <taxon>Actinomycetes</taxon>
        <taxon>Kitasatosporales</taxon>
        <taxon>Streptomycetaceae</taxon>
        <taxon>Streptomyces</taxon>
    </lineage>
</organism>
<dbReference type="InterPro" id="IPR000792">
    <property type="entry name" value="Tscrpt_reg_LuxR_C"/>
</dbReference>
<dbReference type="CDD" id="cd17535">
    <property type="entry name" value="REC_NarL-like"/>
    <property type="match status" value="1"/>
</dbReference>
<dbReference type="Proteomes" id="UP001589718">
    <property type="component" value="Unassembled WGS sequence"/>
</dbReference>
<dbReference type="InterPro" id="IPR016032">
    <property type="entry name" value="Sig_transdc_resp-reg_C-effctor"/>
</dbReference>
<dbReference type="InterPro" id="IPR001789">
    <property type="entry name" value="Sig_transdc_resp-reg_receiver"/>
</dbReference>
<keyword evidence="1 5" id="KW-0597">Phosphoprotein</keyword>
<dbReference type="InterPro" id="IPR039420">
    <property type="entry name" value="WalR-like"/>
</dbReference>
<keyword evidence="2" id="KW-0805">Transcription regulation</keyword>
<keyword evidence="4" id="KW-0804">Transcription</keyword>
<dbReference type="InterPro" id="IPR058245">
    <property type="entry name" value="NreC/VraR/RcsB-like_REC"/>
</dbReference>
<dbReference type="SUPFAM" id="SSF46894">
    <property type="entry name" value="C-terminal effector domain of the bipartite response regulators"/>
    <property type="match status" value="1"/>
</dbReference>